<dbReference type="InterPro" id="IPR000719">
    <property type="entry name" value="Prot_kinase_dom"/>
</dbReference>
<dbReference type="SMART" id="SM00220">
    <property type="entry name" value="S_TKc"/>
    <property type="match status" value="1"/>
</dbReference>
<keyword evidence="8" id="KW-1185">Reference proteome</keyword>
<keyword evidence="5" id="KW-0808">Transferase</keyword>
<keyword evidence="3 4" id="KW-0067">ATP-binding</keyword>
<feature type="binding site" evidence="4">
    <location>
        <position position="52"/>
    </location>
    <ligand>
        <name>ATP</name>
        <dbReference type="ChEBI" id="CHEBI:30616"/>
    </ligand>
</feature>
<dbReference type="InterPro" id="IPR050235">
    <property type="entry name" value="CK1_Ser-Thr_kinase"/>
</dbReference>
<sequence length="404" mass="47334">MSGIEKPFKRGYTFVKYDILRLIGQGGFSYIYHVRYNNQKYALKVESKSIRKPKLENEIEILRIIHVSNFFPDFIESGETEKYNYYLMQILGPNLTTIRKRLPEQRFSLASTLLLSLHMLRCIEEFHNCGYIHRDIKPANFLVKSSREFPLTLIDFGLARLHIQTSRHPFEVSDYEYENDANFNNNTGQSDKVPIPARPKAGFVGTLRYCSLTAHECHDLGRRDDLISWFFSSVELFKGELPWSNPNLDRDAVKNLKKEYCTFTTAAESNEELHEFEISPTKPVLKLCIGMPTEFTSIWNLIDEYKYESKPDYKMIFSLIHRAMKKNKVKYENHLDWVDKLTPEEKERISLVEMDPSQHDYDVFRYKDKELPKINDGDDFDKGCKCCQCCQCCQCCKCGKCLLI</sequence>
<dbReference type="InterPro" id="IPR011009">
    <property type="entry name" value="Kinase-like_dom_sf"/>
</dbReference>
<comment type="similarity">
    <text evidence="5">Belongs to the protein kinase superfamily.</text>
</comment>
<dbReference type="PROSITE" id="PS50011">
    <property type="entry name" value="PROTEIN_KINASE_DOM"/>
    <property type="match status" value="1"/>
</dbReference>
<evidence type="ECO:0000256" key="5">
    <source>
        <dbReference type="RuleBase" id="RU000304"/>
    </source>
</evidence>
<dbReference type="Gene3D" id="1.10.510.10">
    <property type="entry name" value="Transferase(Phosphotransferase) domain 1"/>
    <property type="match status" value="1"/>
</dbReference>
<reference evidence="7 8" key="1">
    <citation type="submission" date="2024-04" db="EMBL/GenBank/DDBJ databases">
        <title>Tritrichomonas musculus Genome.</title>
        <authorList>
            <person name="Alves-Ferreira E."/>
            <person name="Grigg M."/>
            <person name="Lorenzi H."/>
            <person name="Galac M."/>
        </authorList>
    </citation>
    <scope>NUCLEOTIDE SEQUENCE [LARGE SCALE GENOMIC DNA]</scope>
    <source>
        <strain evidence="7 8">EAF2021</strain>
    </source>
</reference>
<evidence type="ECO:0000313" key="7">
    <source>
        <dbReference type="EMBL" id="KAK8888911.1"/>
    </source>
</evidence>
<accession>A0ABR2KCR0</accession>
<dbReference type="InterPro" id="IPR017441">
    <property type="entry name" value="Protein_kinase_ATP_BS"/>
</dbReference>
<dbReference type="PANTHER" id="PTHR11909">
    <property type="entry name" value="CASEIN KINASE-RELATED"/>
    <property type="match status" value="1"/>
</dbReference>
<keyword evidence="5" id="KW-0723">Serine/threonine-protein kinase</keyword>
<dbReference type="SUPFAM" id="SSF56112">
    <property type="entry name" value="Protein kinase-like (PK-like)"/>
    <property type="match status" value="1"/>
</dbReference>
<evidence type="ECO:0000256" key="3">
    <source>
        <dbReference type="ARBA" id="ARBA00022840"/>
    </source>
</evidence>
<protein>
    <recommendedName>
        <fullName evidence="1">non-specific serine/threonine protein kinase</fullName>
        <ecNumber evidence="1">2.7.11.1</ecNumber>
    </recommendedName>
</protein>
<dbReference type="PROSITE" id="PS00107">
    <property type="entry name" value="PROTEIN_KINASE_ATP"/>
    <property type="match status" value="1"/>
</dbReference>
<dbReference type="EC" id="2.7.11.1" evidence="1"/>
<evidence type="ECO:0000256" key="1">
    <source>
        <dbReference type="ARBA" id="ARBA00012513"/>
    </source>
</evidence>
<dbReference type="InterPro" id="IPR008271">
    <property type="entry name" value="Ser/Thr_kinase_AS"/>
</dbReference>
<dbReference type="Pfam" id="PF00069">
    <property type="entry name" value="Pkinase"/>
    <property type="match status" value="1"/>
</dbReference>
<dbReference type="Proteomes" id="UP001470230">
    <property type="component" value="Unassembled WGS sequence"/>
</dbReference>
<evidence type="ECO:0000313" key="8">
    <source>
        <dbReference type="Proteomes" id="UP001470230"/>
    </source>
</evidence>
<gene>
    <name evidence="7" type="ORF">M9Y10_033651</name>
</gene>
<feature type="domain" description="Protein kinase" evidence="6">
    <location>
        <begin position="17"/>
        <end position="324"/>
    </location>
</feature>
<evidence type="ECO:0000256" key="2">
    <source>
        <dbReference type="ARBA" id="ARBA00022741"/>
    </source>
</evidence>
<evidence type="ECO:0000259" key="6">
    <source>
        <dbReference type="PROSITE" id="PS50011"/>
    </source>
</evidence>
<comment type="caution">
    <text evidence="7">The sequence shown here is derived from an EMBL/GenBank/DDBJ whole genome shotgun (WGS) entry which is preliminary data.</text>
</comment>
<dbReference type="EMBL" id="JAPFFF010000005">
    <property type="protein sequence ID" value="KAK8888911.1"/>
    <property type="molecule type" value="Genomic_DNA"/>
</dbReference>
<keyword evidence="5" id="KW-0418">Kinase</keyword>
<keyword evidence="2 4" id="KW-0547">Nucleotide-binding</keyword>
<proteinExistence type="inferred from homology"/>
<evidence type="ECO:0000256" key="4">
    <source>
        <dbReference type="PROSITE-ProRule" id="PRU10141"/>
    </source>
</evidence>
<name>A0ABR2KCR0_9EUKA</name>
<dbReference type="PROSITE" id="PS00108">
    <property type="entry name" value="PROTEIN_KINASE_ST"/>
    <property type="match status" value="1"/>
</dbReference>
<organism evidence="7 8">
    <name type="scientific">Tritrichomonas musculus</name>
    <dbReference type="NCBI Taxonomy" id="1915356"/>
    <lineage>
        <taxon>Eukaryota</taxon>
        <taxon>Metamonada</taxon>
        <taxon>Parabasalia</taxon>
        <taxon>Tritrichomonadida</taxon>
        <taxon>Tritrichomonadidae</taxon>
        <taxon>Tritrichomonas</taxon>
    </lineage>
</organism>